<reference evidence="8" key="1">
    <citation type="journal article" date="2020" name="Stud. Mycol.">
        <title>101 Dothideomycetes genomes: a test case for predicting lifestyles and emergence of pathogens.</title>
        <authorList>
            <person name="Haridas S."/>
            <person name="Albert R."/>
            <person name="Binder M."/>
            <person name="Bloem J."/>
            <person name="Labutti K."/>
            <person name="Salamov A."/>
            <person name="Andreopoulos B."/>
            <person name="Baker S."/>
            <person name="Barry K."/>
            <person name="Bills G."/>
            <person name="Bluhm B."/>
            <person name="Cannon C."/>
            <person name="Castanera R."/>
            <person name="Culley D."/>
            <person name="Daum C."/>
            <person name="Ezra D."/>
            <person name="Gonzalez J."/>
            <person name="Henrissat B."/>
            <person name="Kuo A."/>
            <person name="Liang C."/>
            <person name="Lipzen A."/>
            <person name="Lutzoni F."/>
            <person name="Magnuson J."/>
            <person name="Mondo S."/>
            <person name="Nolan M."/>
            <person name="Ohm R."/>
            <person name="Pangilinan J."/>
            <person name="Park H.-J."/>
            <person name="Ramirez L."/>
            <person name="Alfaro M."/>
            <person name="Sun H."/>
            <person name="Tritt A."/>
            <person name="Yoshinaga Y."/>
            <person name="Zwiers L.-H."/>
            <person name="Turgeon B."/>
            <person name="Goodwin S."/>
            <person name="Spatafora J."/>
            <person name="Crous P."/>
            <person name="Grigoriev I."/>
        </authorList>
    </citation>
    <scope>NUCLEOTIDE SEQUENCE</scope>
    <source>
        <strain evidence="8">CBS 675.92</strain>
    </source>
</reference>
<evidence type="ECO:0000256" key="5">
    <source>
        <dbReference type="ARBA" id="ARBA00023242"/>
    </source>
</evidence>
<evidence type="ECO:0000259" key="7">
    <source>
        <dbReference type="PROSITE" id="PS50048"/>
    </source>
</evidence>
<feature type="compositionally biased region" description="Low complexity" evidence="6">
    <location>
        <begin position="90"/>
        <end position="99"/>
    </location>
</feature>
<dbReference type="AlphaFoldDB" id="A0A6A5U8K4"/>
<dbReference type="PRINTS" id="PR00755">
    <property type="entry name" value="AFLATOXINBRP"/>
</dbReference>
<keyword evidence="2" id="KW-0862">Zinc</keyword>
<dbReference type="Proteomes" id="UP000800035">
    <property type="component" value="Unassembled WGS sequence"/>
</dbReference>
<keyword evidence="1" id="KW-0479">Metal-binding</keyword>
<dbReference type="EMBL" id="ML976982">
    <property type="protein sequence ID" value="KAF1960660.1"/>
    <property type="molecule type" value="Genomic_DNA"/>
</dbReference>
<evidence type="ECO:0000256" key="1">
    <source>
        <dbReference type="ARBA" id="ARBA00022723"/>
    </source>
</evidence>
<protein>
    <recommendedName>
        <fullName evidence="7">Zn(2)-C6 fungal-type domain-containing protein</fullName>
    </recommendedName>
</protein>
<dbReference type="PANTHER" id="PTHR47660:SF3">
    <property type="entry name" value="FINGER DOMAIN PROTEIN, PUTATIVE (AFU_ORTHOLOGUE AFUA_4G03310)-RELATED"/>
    <property type="match status" value="1"/>
</dbReference>
<organism evidence="8 9">
    <name type="scientific">Byssothecium circinans</name>
    <dbReference type="NCBI Taxonomy" id="147558"/>
    <lineage>
        <taxon>Eukaryota</taxon>
        <taxon>Fungi</taxon>
        <taxon>Dikarya</taxon>
        <taxon>Ascomycota</taxon>
        <taxon>Pezizomycotina</taxon>
        <taxon>Dothideomycetes</taxon>
        <taxon>Pleosporomycetidae</taxon>
        <taxon>Pleosporales</taxon>
        <taxon>Massarineae</taxon>
        <taxon>Massarinaceae</taxon>
        <taxon>Byssothecium</taxon>
    </lineage>
</organism>
<evidence type="ECO:0000313" key="8">
    <source>
        <dbReference type="EMBL" id="KAF1960660.1"/>
    </source>
</evidence>
<evidence type="ECO:0000256" key="2">
    <source>
        <dbReference type="ARBA" id="ARBA00022833"/>
    </source>
</evidence>
<dbReference type="SMART" id="SM00066">
    <property type="entry name" value="GAL4"/>
    <property type="match status" value="1"/>
</dbReference>
<keyword evidence="4" id="KW-0804">Transcription</keyword>
<dbReference type="Gene3D" id="4.10.240.10">
    <property type="entry name" value="Zn(2)-C6 fungal-type DNA-binding domain"/>
    <property type="match status" value="1"/>
</dbReference>
<dbReference type="GO" id="GO:0008270">
    <property type="term" value="F:zinc ion binding"/>
    <property type="evidence" value="ECO:0007669"/>
    <property type="project" value="InterPro"/>
</dbReference>
<proteinExistence type="predicted"/>
<feature type="domain" description="Zn(2)-C6 fungal-type" evidence="7">
    <location>
        <begin position="59"/>
        <end position="89"/>
    </location>
</feature>
<keyword evidence="3" id="KW-0805">Transcription regulation</keyword>
<dbReference type="CDD" id="cd00067">
    <property type="entry name" value="GAL4"/>
    <property type="match status" value="1"/>
</dbReference>
<dbReference type="SUPFAM" id="SSF57701">
    <property type="entry name" value="Zn2/Cys6 DNA-binding domain"/>
    <property type="match status" value="1"/>
</dbReference>
<gene>
    <name evidence="8" type="ORF">CC80DRAFT_500945</name>
</gene>
<name>A0A6A5U8K4_9PLEO</name>
<dbReference type="InterPro" id="IPR001138">
    <property type="entry name" value="Zn2Cys6_DnaBD"/>
</dbReference>
<evidence type="ECO:0000256" key="4">
    <source>
        <dbReference type="ARBA" id="ARBA00023163"/>
    </source>
</evidence>
<dbReference type="OrthoDB" id="5423818at2759"/>
<dbReference type="PROSITE" id="PS50048">
    <property type="entry name" value="ZN2_CY6_FUNGAL_2"/>
    <property type="match status" value="1"/>
</dbReference>
<evidence type="ECO:0000256" key="3">
    <source>
        <dbReference type="ARBA" id="ARBA00023015"/>
    </source>
</evidence>
<feature type="region of interest" description="Disordered" evidence="6">
    <location>
        <begin position="90"/>
        <end position="110"/>
    </location>
</feature>
<sequence>MDWNQDAHHTDKNNSPDPTDAEFRCGLCNKPYSRRDLRDRHRRRCAKTFGRERASKRKSCETCVQMKLRCSLDRPACSRCVQMGATCHYPNPTTSSTSPTRRDQDTGPEHISPLEATLESASTGFTSVVPASALNLPGDGSNHYSSAPGMDGIVWSPSLNNMGFFLDGNGLHDPSSGFMDHLHGQPSFFLAPQEKPKAPHLSDDLSLLLSGDPLDISLPPLSSSAGSSHRELSAGREDLETDITSMFASTFVPDLSHSALRDTASLSRELFGILREYPRMMLQLNFWSPFIHHHFYRCSKGGIAEPLGIALACVSAYSSSVESSFKFVDNMINSQREQLVHGFHLFSDRPETCLAALHAVCMYQILGLFGGPSIDSARSGQSTPLKDGSEGRCEDSGKTAELYGSFLLKMTRRFCKLHKKSLAQNEVSWSEWKFAESLRRNVFFVHILNILAAEARKLHRDYFEPLDDATILQMPLPAPESMWRACSDAEWRVAREYARPTSPTPSTLQGLLDLGRTGSLDVVSLQPLTRMILACHKIRPKLNDEEE</sequence>
<evidence type="ECO:0000256" key="6">
    <source>
        <dbReference type="SAM" id="MobiDB-lite"/>
    </source>
</evidence>
<accession>A0A6A5U8K4</accession>
<dbReference type="PANTHER" id="PTHR47660">
    <property type="entry name" value="TRANSCRIPTION FACTOR WITH C2H2 AND ZN(2)-CYS(6) DNA BINDING DOMAIN (EUROFUNG)-RELATED-RELATED"/>
    <property type="match status" value="1"/>
</dbReference>
<dbReference type="GO" id="GO:0000981">
    <property type="term" value="F:DNA-binding transcription factor activity, RNA polymerase II-specific"/>
    <property type="evidence" value="ECO:0007669"/>
    <property type="project" value="InterPro"/>
</dbReference>
<keyword evidence="9" id="KW-1185">Reference proteome</keyword>
<keyword evidence="5" id="KW-0539">Nucleus</keyword>
<evidence type="ECO:0000313" key="9">
    <source>
        <dbReference type="Proteomes" id="UP000800035"/>
    </source>
</evidence>
<dbReference type="Pfam" id="PF00172">
    <property type="entry name" value="Zn_clus"/>
    <property type="match status" value="1"/>
</dbReference>
<dbReference type="InterPro" id="IPR036864">
    <property type="entry name" value="Zn2-C6_fun-type_DNA-bd_sf"/>
</dbReference>